<dbReference type="PRINTS" id="PR00463">
    <property type="entry name" value="EP450I"/>
</dbReference>
<dbReference type="PANTHER" id="PTHR24282">
    <property type="entry name" value="CYTOCHROME P450 FAMILY MEMBER"/>
    <property type="match status" value="1"/>
</dbReference>
<dbReference type="GO" id="GO:0020037">
    <property type="term" value="F:heme binding"/>
    <property type="evidence" value="ECO:0007669"/>
    <property type="project" value="InterPro"/>
</dbReference>
<evidence type="ECO:0000256" key="1">
    <source>
        <dbReference type="ARBA" id="ARBA00004370"/>
    </source>
</evidence>
<evidence type="ECO:0000256" key="4">
    <source>
        <dbReference type="ARBA" id="ARBA00022617"/>
    </source>
</evidence>
<dbReference type="GO" id="GO:0042617">
    <property type="term" value="P:paclitaxel biosynthetic process"/>
    <property type="evidence" value="ECO:0007669"/>
    <property type="project" value="UniProtKB-KW"/>
</dbReference>
<dbReference type="Proteomes" id="UP000824469">
    <property type="component" value="Unassembled WGS sequence"/>
</dbReference>
<dbReference type="GO" id="GO:0004497">
    <property type="term" value="F:monooxygenase activity"/>
    <property type="evidence" value="ECO:0007669"/>
    <property type="project" value="UniProtKB-KW"/>
</dbReference>
<keyword evidence="11" id="KW-0876">Taxol biosynthesis</keyword>
<keyword evidence="9" id="KW-0408">Iron</keyword>
<keyword evidence="7 13" id="KW-1133">Transmembrane helix</keyword>
<evidence type="ECO:0000256" key="5">
    <source>
        <dbReference type="ARBA" id="ARBA00022692"/>
    </source>
</evidence>
<evidence type="ECO:0000256" key="6">
    <source>
        <dbReference type="ARBA" id="ARBA00022723"/>
    </source>
</evidence>
<dbReference type="Pfam" id="PF00067">
    <property type="entry name" value="p450"/>
    <property type="match status" value="1"/>
</dbReference>
<keyword evidence="12 13" id="KW-0472">Membrane</keyword>
<keyword evidence="15" id="KW-1185">Reference proteome</keyword>
<dbReference type="InterPro" id="IPR001128">
    <property type="entry name" value="Cyt_P450"/>
</dbReference>
<comment type="subcellular location">
    <subcellularLocation>
        <location evidence="1">Membrane</location>
    </subcellularLocation>
</comment>
<dbReference type="EMBL" id="JAHRHJ020000002">
    <property type="protein sequence ID" value="KAH9326815.1"/>
    <property type="molecule type" value="Genomic_DNA"/>
</dbReference>
<dbReference type="InterPro" id="IPR002401">
    <property type="entry name" value="Cyt_P450_E_grp-I"/>
</dbReference>
<keyword evidence="8" id="KW-0560">Oxidoreductase</keyword>
<comment type="caution">
    <text evidence="14">The sequence shown here is derived from an EMBL/GenBank/DDBJ whole genome shotgun (WGS) entry which is preliminary data.</text>
</comment>
<evidence type="ECO:0000256" key="8">
    <source>
        <dbReference type="ARBA" id="ARBA00023002"/>
    </source>
</evidence>
<evidence type="ECO:0000256" key="10">
    <source>
        <dbReference type="ARBA" id="ARBA00023033"/>
    </source>
</evidence>
<comment type="similarity">
    <text evidence="3">Belongs to the cytochrome P450 family.</text>
</comment>
<gene>
    <name evidence="14" type="ORF">KI387_006993</name>
</gene>
<accession>A0AA38GRF0</accession>
<keyword evidence="10" id="KW-0503">Monooxygenase</keyword>
<comment type="pathway">
    <text evidence="2">Alkaloid biosynthesis; taxol biosynthesis.</text>
</comment>
<feature type="transmembrane region" description="Helical" evidence="13">
    <location>
        <begin position="12"/>
        <end position="32"/>
    </location>
</feature>
<evidence type="ECO:0000256" key="11">
    <source>
        <dbReference type="ARBA" id="ARBA00023059"/>
    </source>
</evidence>
<organism evidence="14 15">
    <name type="scientific">Taxus chinensis</name>
    <name type="common">Chinese yew</name>
    <name type="synonym">Taxus wallichiana var. chinensis</name>
    <dbReference type="NCBI Taxonomy" id="29808"/>
    <lineage>
        <taxon>Eukaryota</taxon>
        <taxon>Viridiplantae</taxon>
        <taxon>Streptophyta</taxon>
        <taxon>Embryophyta</taxon>
        <taxon>Tracheophyta</taxon>
        <taxon>Spermatophyta</taxon>
        <taxon>Pinopsida</taxon>
        <taxon>Pinidae</taxon>
        <taxon>Conifers II</taxon>
        <taxon>Cupressales</taxon>
        <taxon>Taxaceae</taxon>
        <taxon>Taxus</taxon>
    </lineage>
</organism>
<evidence type="ECO:0000256" key="3">
    <source>
        <dbReference type="ARBA" id="ARBA00010617"/>
    </source>
</evidence>
<evidence type="ECO:0000256" key="2">
    <source>
        <dbReference type="ARBA" id="ARBA00005122"/>
    </source>
</evidence>
<sequence>MFSSSSEMGIAMATPALIILGFFLIYKIYLLLSPNRMKRMMQSQGIPGPKPMFLLGNVVEMKTIIRKAASMESPAPHNLEPRFVPYFVEWRKQYGKRFVYWLGSEAVLHVQEPELIQEISSSGSLNWGRPAFLKSDRFPLFGNGLIMAEDQDWIHQRRIVSTALTAEKVKGMLASVVEATVPILNDWSMKIKEGDESSVEVDVDGSLNKITAQVISKFLFGSNYQKGFEVLHKLKVLQQTLFEATRFAGIPGSKYIPSAGNIKVRKLGQEADSIIMEIIRLRKERKNAGTGYGEDLLGILLEQVEANVVTTQDVLDQCKTLLIAGQETTKLSLTWTLMLLAMNAQWQEKVRAEVMEITNGELPDISMFSKMKTVTISF</sequence>
<evidence type="ECO:0008006" key="16">
    <source>
        <dbReference type="Google" id="ProtNLM"/>
    </source>
</evidence>
<dbReference type="GO" id="GO:0016020">
    <property type="term" value="C:membrane"/>
    <property type="evidence" value="ECO:0007669"/>
    <property type="project" value="UniProtKB-SubCell"/>
</dbReference>
<dbReference type="InterPro" id="IPR050665">
    <property type="entry name" value="Cytochrome_P450_Monooxygen"/>
</dbReference>
<evidence type="ECO:0000313" key="15">
    <source>
        <dbReference type="Proteomes" id="UP000824469"/>
    </source>
</evidence>
<keyword evidence="4" id="KW-0349">Heme</keyword>
<keyword evidence="6" id="KW-0479">Metal-binding</keyword>
<keyword evidence="5 13" id="KW-0812">Transmembrane</keyword>
<dbReference type="AlphaFoldDB" id="A0AA38GRF0"/>
<feature type="non-terminal residue" evidence="14">
    <location>
        <position position="378"/>
    </location>
</feature>
<evidence type="ECO:0000256" key="9">
    <source>
        <dbReference type="ARBA" id="ARBA00023004"/>
    </source>
</evidence>
<dbReference type="InterPro" id="IPR036396">
    <property type="entry name" value="Cyt_P450_sf"/>
</dbReference>
<protein>
    <recommendedName>
        <fullName evidence="16">Cytochrome P450</fullName>
    </recommendedName>
</protein>
<dbReference type="GO" id="GO:0016705">
    <property type="term" value="F:oxidoreductase activity, acting on paired donors, with incorporation or reduction of molecular oxygen"/>
    <property type="evidence" value="ECO:0007669"/>
    <property type="project" value="InterPro"/>
</dbReference>
<dbReference type="PANTHER" id="PTHR24282:SF15">
    <property type="entry name" value="CYTOCHROME P450, FAMILY 715, SUBFAMILY A, POLYPEPTIDE 1"/>
    <property type="match status" value="1"/>
</dbReference>
<reference evidence="14 15" key="1">
    <citation type="journal article" date="2021" name="Nat. Plants">
        <title>The Taxus genome provides insights into paclitaxel biosynthesis.</title>
        <authorList>
            <person name="Xiong X."/>
            <person name="Gou J."/>
            <person name="Liao Q."/>
            <person name="Li Y."/>
            <person name="Zhou Q."/>
            <person name="Bi G."/>
            <person name="Li C."/>
            <person name="Du R."/>
            <person name="Wang X."/>
            <person name="Sun T."/>
            <person name="Guo L."/>
            <person name="Liang H."/>
            <person name="Lu P."/>
            <person name="Wu Y."/>
            <person name="Zhang Z."/>
            <person name="Ro D.K."/>
            <person name="Shang Y."/>
            <person name="Huang S."/>
            <person name="Yan J."/>
        </authorList>
    </citation>
    <scope>NUCLEOTIDE SEQUENCE [LARGE SCALE GENOMIC DNA]</scope>
    <source>
        <strain evidence="14">Ta-2019</strain>
    </source>
</reference>
<dbReference type="SUPFAM" id="SSF48264">
    <property type="entry name" value="Cytochrome P450"/>
    <property type="match status" value="1"/>
</dbReference>
<name>A0AA38GRF0_TAXCH</name>
<dbReference type="Gene3D" id="1.10.630.10">
    <property type="entry name" value="Cytochrome P450"/>
    <property type="match status" value="1"/>
</dbReference>
<evidence type="ECO:0000256" key="12">
    <source>
        <dbReference type="ARBA" id="ARBA00023136"/>
    </source>
</evidence>
<evidence type="ECO:0000256" key="7">
    <source>
        <dbReference type="ARBA" id="ARBA00022989"/>
    </source>
</evidence>
<evidence type="ECO:0000256" key="13">
    <source>
        <dbReference type="SAM" id="Phobius"/>
    </source>
</evidence>
<dbReference type="GO" id="GO:0005506">
    <property type="term" value="F:iron ion binding"/>
    <property type="evidence" value="ECO:0007669"/>
    <property type="project" value="InterPro"/>
</dbReference>
<proteinExistence type="inferred from homology"/>
<dbReference type="OMA" id="CIISHEL"/>
<evidence type="ECO:0000313" key="14">
    <source>
        <dbReference type="EMBL" id="KAH9326815.1"/>
    </source>
</evidence>